<sequence>MTEDEKIQVAIEAKDGQLKAGMESAAKTVEDNSRRMREAMERASTESKASAEKMHSGINDQMEKTAKSVDGVKNSLIGMTAVVAGAGTFALLAKETADYTEAAITLGRAMNITATQAGIWVEVAHELGSTTAEVQSAANGLTRRLVENEEKLNKVGLTTRDANGHLIDMNTLMKSAIETVNSYKEGTSRNAAAQEIFGGAVAGNSKLLLANAEAFAEDEAYIRSLGGQVSGDAIDAWTIYDSAMDKVGMGMIAMRNTIGNELIPVMAKLGEWLASAMPTAITVAKGAVGGLVSAFWALKNGVVVVWETINAMVVSVAEPIRAVAEAVGRAVAGDFAGAAAAIGGIGGVISGAWSAAMGEMVTSSEETAKRIGQIFGQHADVEKGPEEGKDFVKEKDAKKGAAHSRMPAWESALSEAKVYYQTTHNLREFSKQQEVAYWSDILRTQDVSGKERIAITKKIADLELQIMKKRAADQRALDSEAINAREKVGRDGLQMEELLAQRELQIGNINQAEMLELQRQYEDRRFLIQTEAQAARIAAMSSDPNMDPVALQRLLDTMEEMHREHALKVTKISNDMAIENVRSWQQLLDPVSSAFEKSVNGMIAGTTTMQKAIGGILDSILAEFISMTVKMGVKWAAMELAKTMETQKGSVMRSILEKMGFVETAAAAAASSATKATSKAAEAAVVVPAEAAEAAGGAASSVASIPIVGPGMAAAAFAATMAMVMGGLKSAAGGYDIPAGVNPMTQLHAREMVLPEEHADTIRSMGSDGGAMAVHIHTTDAQGMERLLRNNGRTLAKVMREQMRNFNQG</sequence>
<proteinExistence type="predicted"/>
<evidence type="ECO:0000313" key="2">
    <source>
        <dbReference type="Proteomes" id="UP000022141"/>
    </source>
</evidence>
<organism evidence="1 2">
    <name type="scientific">Accumulibacter regalis</name>
    <dbReference type="NCBI Taxonomy" id="522306"/>
    <lineage>
        <taxon>Bacteria</taxon>
        <taxon>Pseudomonadati</taxon>
        <taxon>Pseudomonadota</taxon>
        <taxon>Betaproteobacteria</taxon>
        <taxon>Candidatus Accumulibacter</taxon>
    </lineage>
</organism>
<keyword evidence="2" id="KW-1185">Reference proteome</keyword>
<name>A0A011NS98_ACCRE</name>
<evidence type="ECO:0000313" key="1">
    <source>
        <dbReference type="EMBL" id="EXI85588.1"/>
    </source>
</evidence>
<dbReference type="Proteomes" id="UP000022141">
    <property type="component" value="Unassembled WGS sequence"/>
</dbReference>
<dbReference type="PATRIC" id="fig|1454004.3.peg.3517"/>
<accession>A0A011NS98</accession>
<gene>
    <name evidence="1" type="ORF">AW11_03416</name>
</gene>
<dbReference type="EMBL" id="JEMY01000053">
    <property type="protein sequence ID" value="EXI85588.1"/>
    <property type="molecule type" value="Genomic_DNA"/>
</dbReference>
<dbReference type="eggNOG" id="COG5283">
    <property type="taxonomic scope" value="Bacteria"/>
</dbReference>
<dbReference type="AlphaFoldDB" id="A0A011NS98"/>
<evidence type="ECO:0008006" key="3">
    <source>
        <dbReference type="Google" id="ProtNLM"/>
    </source>
</evidence>
<dbReference type="STRING" id="1454004.AW11_03416"/>
<comment type="caution">
    <text evidence="1">The sequence shown here is derived from an EMBL/GenBank/DDBJ whole genome shotgun (WGS) entry which is preliminary data.</text>
</comment>
<protein>
    <recommendedName>
        <fullName evidence="3">Bacteriophage tail tape measure C-terminal domain-containing protein</fullName>
    </recommendedName>
</protein>
<reference evidence="1" key="1">
    <citation type="submission" date="2014-02" db="EMBL/GenBank/DDBJ databases">
        <title>Expanding our view of genomic diversity in Candidatus Accumulibacter clades.</title>
        <authorList>
            <person name="Skennerton C.T."/>
            <person name="Barr J.J."/>
            <person name="Slater F.R."/>
            <person name="Bond P.L."/>
            <person name="Tyson G.W."/>
        </authorList>
    </citation>
    <scope>NUCLEOTIDE SEQUENCE [LARGE SCALE GENOMIC DNA]</scope>
</reference>